<dbReference type="PANTHER" id="PTHR12205:SF0">
    <property type="entry name" value="CENTROMERE_KINETOCHORE PROTEIN ZW10 HOMOLOG"/>
    <property type="match status" value="1"/>
</dbReference>
<organism evidence="4 5">
    <name type="scientific">Henningerozyma blattae (strain ATCC 34711 / CBS 6284 / DSM 70876 / NBRC 10599 / NRRL Y-10934 / UCD 77-7)</name>
    <name type="common">Yeast</name>
    <name type="synonym">Tetrapisispora blattae</name>
    <dbReference type="NCBI Taxonomy" id="1071380"/>
    <lineage>
        <taxon>Eukaryota</taxon>
        <taxon>Fungi</taxon>
        <taxon>Dikarya</taxon>
        <taxon>Ascomycota</taxon>
        <taxon>Saccharomycotina</taxon>
        <taxon>Saccharomycetes</taxon>
        <taxon>Saccharomycetales</taxon>
        <taxon>Saccharomycetaceae</taxon>
        <taxon>Henningerozyma</taxon>
    </lineage>
</organism>
<dbReference type="Gene3D" id="1.20.58.2230">
    <property type="entry name" value="Retrograde transport protein Dsl1, N-terminal domain"/>
    <property type="match status" value="1"/>
</dbReference>
<dbReference type="OMA" id="NHLKDIM"/>
<dbReference type="RefSeq" id="XP_004177874.1">
    <property type="nucleotide sequence ID" value="XM_004177826.1"/>
</dbReference>
<dbReference type="Proteomes" id="UP000002866">
    <property type="component" value="Chromosome 1"/>
</dbReference>
<dbReference type="Pfam" id="PF11988">
    <property type="entry name" value="Dsl1_N"/>
    <property type="match status" value="1"/>
</dbReference>
<dbReference type="InParanoid" id="I2GW53"/>
<dbReference type="Gene3D" id="1.10.357.150">
    <property type="match status" value="1"/>
</dbReference>
<dbReference type="GO" id="GO:0032581">
    <property type="term" value="P:ER-dependent peroxisome organization"/>
    <property type="evidence" value="ECO:0007669"/>
    <property type="project" value="EnsemblFungi"/>
</dbReference>
<feature type="compositionally biased region" description="Low complexity" evidence="1">
    <location>
        <begin position="407"/>
        <end position="416"/>
    </location>
</feature>
<evidence type="ECO:0000259" key="2">
    <source>
        <dbReference type="Pfam" id="PF11988"/>
    </source>
</evidence>
<dbReference type="Gene3D" id="1.10.287.3290">
    <property type="match status" value="1"/>
</dbReference>
<dbReference type="EMBL" id="HE806316">
    <property type="protein sequence ID" value="CCH58355.1"/>
    <property type="molecule type" value="Genomic_DNA"/>
</dbReference>
<dbReference type="GO" id="GO:1990423">
    <property type="term" value="C:RZZ complex"/>
    <property type="evidence" value="ECO:0007669"/>
    <property type="project" value="TreeGrafter"/>
</dbReference>
<dbReference type="GO" id="GO:0007094">
    <property type="term" value="P:mitotic spindle assembly checkpoint signaling"/>
    <property type="evidence" value="ECO:0007669"/>
    <property type="project" value="TreeGrafter"/>
</dbReference>
<feature type="domain" description="Retrograde transport protein Dsl1 N-terminal" evidence="2">
    <location>
        <begin position="22"/>
        <end position="390"/>
    </location>
</feature>
<dbReference type="AlphaFoldDB" id="I2GW53"/>
<feature type="domain" description="Retrograde transport protein Dsl1 C-terminal" evidence="3">
    <location>
        <begin position="604"/>
        <end position="796"/>
    </location>
</feature>
<dbReference type="GeneID" id="14493253"/>
<dbReference type="Gene3D" id="1.20.58.1440">
    <property type="match status" value="1"/>
</dbReference>
<dbReference type="GO" id="GO:0006888">
    <property type="term" value="P:endoplasmic reticulum to Golgi vesicle-mediated transport"/>
    <property type="evidence" value="ECO:0007669"/>
    <property type="project" value="TreeGrafter"/>
</dbReference>
<dbReference type="GO" id="GO:0006890">
    <property type="term" value="P:retrograde vesicle-mediated transport, Golgi to endoplasmic reticulum"/>
    <property type="evidence" value="ECO:0007669"/>
    <property type="project" value="EnsemblFungi"/>
</dbReference>
<evidence type="ECO:0000313" key="4">
    <source>
        <dbReference type="EMBL" id="CCH58355.1"/>
    </source>
</evidence>
<dbReference type="Pfam" id="PF11989">
    <property type="entry name" value="Dsl1_C"/>
    <property type="match status" value="1"/>
</dbReference>
<proteinExistence type="predicted"/>
<dbReference type="HOGENOM" id="CLU_357169_0_0_1"/>
<dbReference type="InterPro" id="IPR038442">
    <property type="entry name" value="Dsl1_N_sf"/>
</dbReference>
<dbReference type="GO" id="GO:0005634">
    <property type="term" value="C:nucleus"/>
    <property type="evidence" value="ECO:0007669"/>
    <property type="project" value="EnsemblFungi"/>
</dbReference>
<name>I2GW53_HENB6</name>
<protein>
    <recommendedName>
        <fullName evidence="6">Retrograde transport protein Dsl1 C-terminal domain-containing protein</fullName>
    </recommendedName>
</protein>
<dbReference type="KEGG" id="tbl:TBLA_0A05620"/>
<feature type="region of interest" description="Disordered" evidence="1">
    <location>
        <begin position="403"/>
        <end position="454"/>
    </location>
</feature>
<evidence type="ECO:0000313" key="5">
    <source>
        <dbReference type="Proteomes" id="UP000002866"/>
    </source>
</evidence>
<dbReference type="InterPro" id="IPR021876">
    <property type="entry name" value="Dsl1_C"/>
</dbReference>
<gene>
    <name evidence="4" type="primary">TBLA0A05620</name>
    <name evidence="4" type="ORF">TBLA_0A05620</name>
</gene>
<dbReference type="OrthoDB" id="534815at2759"/>
<dbReference type="eggNOG" id="ENOG502QR7Q">
    <property type="taxonomic scope" value="Eukaryota"/>
</dbReference>
<dbReference type="GO" id="GO:0070939">
    <property type="term" value="C:Dsl1/NZR complex"/>
    <property type="evidence" value="ECO:0007669"/>
    <property type="project" value="EnsemblFungi"/>
</dbReference>
<keyword evidence="5" id="KW-1185">Reference proteome</keyword>
<dbReference type="InterPro" id="IPR046362">
    <property type="entry name" value="Zw10/DSL1_C_sf"/>
</dbReference>
<dbReference type="STRING" id="1071380.I2GW53"/>
<evidence type="ECO:0000256" key="1">
    <source>
        <dbReference type="SAM" id="MobiDB-lite"/>
    </source>
</evidence>
<dbReference type="FunCoup" id="I2GW53">
    <property type="interactions" value="54"/>
</dbReference>
<reference evidence="4 5" key="1">
    <citation type="journal article" date="2011" name="Proc. Natl. Acad. Sci. U.S.A.">
        <title>Evolutionary erosion of yeast sex chromosomes by mating-type switching accidents.</title>
        <authorList>
            <person name="Gordon J.L."/>
            <person name="Armisen D."/>
            <person name="Proux-Wera E."/>
            <person name="Oheigeartaigh S.S."/>
            <person name="Byrne K.P."/>
            <person name="Wolfe K.H."/>
        </authorList>
    </citation>
    <scope>NUCLEOTIDE SEQUENCE [LARGE SCALE GENOMIC DNA]</scope>
    <source>
        <strain evidence="5">ATCC 34711 / CBS 6284 / DSM 70876 / NBRC 10599 / NRRL Y-10934 / UCD 77-7</strain>
    </source>
</reference>
<evidence type="ECO:0000259" key="3">
    <source>
        <dbReference type="Pfam" id="PF11989"/>
    </source>
</evidence>
<feature type="compositionally biased region" description="Acidic residues" evidence="1">
    <location>
        <begin position="428"/>
        <end position="454"/>
    </location>
</feature>
<dbReference type="InterPro" id="IPR021875">
    <property type="entry name" value="Dsl1_N_dom"/>
</dbReference>
<dbReference type="PANTHER" id="PTHR12205">
    <property type="entry name" value="CENTROMERE/KINETOCHORE PROTEIN ZW10"/>
    <property type="match status" value="1"/>
</dbReference>
<accession>I2GW53</accession>
<sequence>MNNSEISSTLNSLPENKFPSILNNRDILVASIKNDIESTIEDSPTQPPTIETHIKAHIDPFVIQQEDTQLSNDLYELNKLKTITSLIMEFKTNYELMEYENCYYSLQNLRKKIHENEPILVKNYHLKQSLSSYADGLHVQLIEAIHSLVSKGFWKIPTVSASDNQNVSIEFQKIIHWGNGHIEFEYEFFIDFLRDALFPDSKFDLQNWLITELVSTDLQQIVKDNMDSLFNEYIQFSTLVHVLKTGIMNRNYSIVLTGEASNIINLQTKLNSKSSIQDYLYSLENIIEYLKNTLLERDSITIFNQIGNYFFNEIIKLIKSNTYIILEDDGNDILKSQISKICNTLSFLSKRNTSIWKFDEDEITHLLNNRQLQSNLLVDKLFETKITTIRDFFNNPKNLLTDHIVPSKKNNNDNSSPLGNGKNVSNTEAEDETNDEDDWNENWSEHDDDENAWGDEIDVDLESIANKSIKTKKSMKSIKSIKTSASTNGDDDDWDAWNDEVEIDFDNQSIGQKSINKKIPNNNLNSDELLISGIPNFYKTLILSLKNEIENAEIPNFSEEYYNYKLNILQTTFMVIAISKMRSNWIQLYTDIQYTVETNELAGRLNELNSRYLEFHMNLKKRYISGVITAELSILEKNDNYSNWQMKDNKLLPFIKREVFQPLLLLKNYNTRNYFFINFFQFLYEETITKKILNWNVISEKNSENLSNLISIIWKNTEVIELQNLKEYQELREKFLIVSKLLILHLKDIMEMFYNGDFYLFTTEELIQWVILLFADTPLRKNSIEDIREIRGAAEE</sequence>
<evidence type="ECO:0008006" key="6">
    <source>
        <dbReference type="Google" id="ProtNLM"/>
    </source>
</evidence>